<dbReference type="Proteomes" id="UP000009026">
    <property type="component" value="Chromosome"/>
</dbReference>
<accession>A0A0H4X238</accession>
<sequence length="229" mass="25055">MMHGLRGLLVGGLVLVGMEAQAQRMPFTWDVPKVVAVVDVPGTIISEGVPVRMSAVLSKEKPEVIGQHLVSRFRAWELHVPKQDLQPQLLRETMITALDTKLFISYTAILQANPDGTTTVYMGEANLGQGRLQSQSSVAPVFPGASDVLNAEAESSRTVTYSVSAKQPEVEAFYREELGKAGFREEEPRLFRSPNDEIKLTFVAPQEGKLSVVVVRRTVAQQPVSPTAD</sequence>
<keyword evidence="2" id="KW-1185">Reference proteome</keyword>
<gene>
    <name evidence="1" type="ORF">A176_006643</name>
</gene>
<dbReference type="AlphaFoldDB" id="A0A0H4X238"/>
<evidence type="ECO:0000313" key="2">
    <source>
        <dbReference type="Proteomes" id="UP000009026"/>
    </source>
</evidence>
<evidence type="ECO:0000313" key="1">
    <source>
        <dbReference type="EMBL" id="AKQ69731.1"/>
    </source>
</evidence>
<reference evidence="1 2" key="1">
    <citation type="journal article" date="2016" name="PLoS ONE">
        <title>Complete Genome Sequence and Comparative Genomics of a Novel Myxobacterium Myxococcus hansupus.</title>
        <authorList>
            <person name="Sharma G."/>
            <person name="Narwani T."/>
            <person name="Subramanian S."/>
        </authorList>
    </citation>
    <scope>NUCLEOTIDE SEQUENCE [LARGE SCALE GENOMIC DNA]</scope>
    <source>
        <strain evidence="2">mixupus</strain>
    </source>
</reference>
<dbReference type="PATRIC" id="fig|1297742.4.peg.6740"/>
<dbReference type="eggNOG" id="ENOG50319TE">
    <property type="taxonomic scope" value="Bacteria"/>
</dbReference>
<protein>
    <submittedName>
        <fullName evidence="1">Uncharacterized protein</fullName>
    </submittedName>
</protein>
<dbReference type="EMBL" id="CP012109">
    <property type="protein sequence ID" value="AKQ69731.1"/>
    <property type="molecule type" value="Genomic_DNA"/>
</dbReference>
<dbReference type="STRING" id="1297742.A176_006643"/>
<dbReference type="OrthoDB" id="5523774at2"/>
<dbReference type="KEGG" id="mym:A176_006643"/>
<organism evidence="1 2">
    <name type="scientific">Pseudomyxococcus hansupus</name>
    <dbReference type="NCBI Taxonomy" id="1297742"/>
    <lineage>
        <taxon>Bacteria</taxon>
        <taxon>Pseudomonadati</taxon>
        <taxon>Myxococcota</taxon>
        <taxon>Myxococcia</taxon>
        <taxon>Myxococcales</taxon>
        <taxon>Cystobacterineae</taxon>
        <taxon>Myxococcaceae</taxon>
        <taxon>Pseudomyxococcus</taxon>
    </lineage>
</organism>
<name>A0A0H4X238_9BACT</name>
<dbReference type="RefSeq" id="WP_002638084.1">
    <property type="nucleotide sequence ID" value="NZ_CP012109.1"/>
</dbReference>
<proteinExistence type="predicted"/>